<proteinExistence type="predicted"/>
<evidence type="ECO:0000313" key="6">
    <source>
        <dbReference type="Proteomes" id="UP000018895"/>
    </source>
</evidence>
<accession>W4QGP1</accession>
<name>W4QGP1_9BACI</name>
<sequence>MSQFHDKKPIFLQIKEKIEDQIFKGQLQEHEQIPSTTQMVHFYKVNHITISKGINLLVDEGIIYKKRGVGMFVAEGAKEQLVEQRKGLFESQYVLPLIEEAEKLDLTEAEINRIIRKVKERERK</sequence>
<dbReference type="PANTHER" id="PTHR38445:SF10">
    <property type="entry name" value="GNTR-FAMILY TRANSCRIPTIONAL REGULATOR"/>
    <property type="match status" value="1"/>
</dbReference>
<gene>
    <name evidence="5" type="ORF">JCM9152_1892</name>
</gene>
<keyword evidence="2" id="KW-0238">DNA-binding</keyword>
<reference evidence="5" key="1">
    <citation type="journal article" date="2014" name="Genome Announc.">
        <title>Draft Genome Sequences of Three Alkaliphilic Bacillus Strains, Bacillus wakoensis JCM 9140T, Bacillus akibai JCM 9157T, and Bacillus hemicellulosilyticus JCM 9152T.</title>
        <authorList>
            <person name="Yuki M."/>
            <person name="Oshima K."/>
            <person name="Suda W."/>
            <person name="Oshida Y."/>
            <person name="Kitamura K."/>
            <person name="Iida T."/>
            <person name="Hattori M."/>
            <person name="Ohkuma M."/>
        </authorList>
    </citation>
    <scope>NUCLEOTIDE SEQUENCE [LARGE SCALE GENOMIC DNA]</scope>
    <source>
        <strain evidence="5">JCM 9152</strain>
    </source>
</reference>
<dbReference type="SUPFAM" id="SSF46785">
    <property type="entry name" value="Winged helix' DNA-binding domain"/>
    <property type="match status" value="1"/>
</dbReference>
<protein>
    <submittedName>
        <fullName evidence="5">Transcriptional regulator</fullName>
    </submittedName>
</protein>
<dbReference type="EMBL" id="BAUU01000011">
    <property type="protein sequence ID" value="GAE30484.1"/>
    <property type="molecule type" value="Genomic_DNA"/>
</dbReference>
<evidence type="ECO:0000256" key="1">
    <source>
        <dbReference type="ARBA" id="ARBA00023015"/>
    </source>
</evidence>
<dbReference type="RefSeq" id="WP_035343169.1">
    <property type="nucleotide sequence ID" value="NZ_BAUU01000011.1"/>
</dbReference>
<dbReference type="InterPro" id="IPR036388">
    <property type="entry name" value="WH-like_DNA-bd_sf"/>
</dbReference>
<dbReference type="CDD" id="cd07377">
    <property type="entry name" value="WHTH_GntR"/>
    <property type="match status" value="1"/>
</dbReference>
<dbReference type="OrthoDB" id="162505at2"/>
<dbReference type="Pfam" id="PF00392">
    <property type="entry name" value="GntR"/>
    <property type="match status" value="1"/>
</dbReference>
<dbReference type="Gene3D" id="1.10.10.10">
    <property type="entry name" value="Winged helix-like DNA-binding domain superfamily/Winged helix DNA-binding domain"/>
    <property type="match status" value="1"/>
</dbReference>
<dbReference type="GO" id="GO:0003677">
    <property type="term" value="F:DNA binding"/>
    <property type="evidence" value="ECO:0007669"/>
    <property type="project" value="UniProtKB-KW"/>
</dbReference>
<dbReference type="GO" id="GO:0003700">
    <property type="term" value="F:DNA-binding transcription factor activity"/>
    <property type="evidence" value="ECO:0007669"/>
    <property type="project" value="InterPro"/>
</dbReference>
<keyword evidence="3" id="KW-0804">Transcription</keyword>
<dbReference type="AlphaFoldDB" id="W4QGP1"/>
<dbReference type="PANTHER" id="PTHR38445">
    <property type="entry name" value="HTH-TYPE TRANSCRIPTIONAL REPRESSOR YTRA"/>
    <property type="match status" value="1"/>
</dbReference>
<evidence type="ECO:0000256" key="2">
    <source>
        <dbReference type="ARBA" id="ARBA00023125"/>
    </source>
</evidence>
<keyword evidence="1" id="KW-0805">Transcription regulation</keyword>
<keyword evidence="6" id="KW-1185">Reference proteome</keyword>
<evidence type="ECO:0000313" key="5">
    <source>
        <dbReference type="EMBL" id="GAE30484.1"/>
    </source>
</evidence>
<feature type="domain" description="HTH gntR-type" evidence="4">
    <location>
        <begin position="8"/>
        <end position="76"/>
    </location>
</feature>
<dbReference type="InterPro" id="IPR036390">
    <property type="entry name" value="WH_DNA-bd_sf"/>
</dbReference>
<dbReference type="STRING" id="1236971.JCM9152_1892"/>
<evidence type="ECO:0000256" key="3">
    <source>
        <dbReference type="ARBA" id="ARBA00023163"/>
    </source>
</evidence>
<evidence type="ECO:0000259" key="4">
    <source>
        <dbReference type="PROSITE" id="PS50949"/>
    </source>
</evidence>
<dbReference type="InterPro" id="IPR000524">
    <property type="entry name" value="Tscrpt_reg_HTH_GntR"/>
</dbReference>
<dbReference type="PROSITE" id="PS50949">
    <property type="entry name" value="HTH_GNTR"/>
    <property type="match status" value="1"/>
</dbReference>
<dbReference type="SMART" id="SM00345">
    <property type="entry name" value="HTH_GNTR"/>
    <property type="match status" value="1"/>
</dbReference>
<dbReference type="Proteomes" id="UP000018895">
    <property type="component" value="Unassembled WGS sequence"/>
</dbReference>
<comment type="caution">
    <text evidence="5">The sequence shown here is derived from an EMBL/GenBank/DDBJ whole genome shotgun (WGS) entry which is preliminary data.</text>
</comment>
<organism evidence="5 6">
    <name type="scientific">Halalkalibacter hemicellulosilyticusJCM 9152</name>
    <dbReference type="NCBI Taxonomy" id="1236971"/>
    <lineage>
        <taxon>Bacteria</taxon>
        <taxon>Bacillati</taxon>
        <taxon>Bacillota</taxon>
        <taxon>Bacilli</taxon>
        <taxon>Bacillales</taxon>
        <taxon>Bacillaceae</taxon>
        <taxon>Halalkalibacter</taxon>
    </lineage>
</organism>